<gene>
    <name evidence="1" type="ORF">QAD02_002052</name>
</gene>
<accession>A0ACC2NHY3</accession>
<dbReference type="EMBL" id="CM056743">
    <property type="protein sequence ID" value="KAJ8670793.1"/>
    <property type="molecule type" value="Genomic_DNA"/>
</dbReference>
<evidence type="ECO:0000313" key="1">
    <source>
        <dbReference type="EMBL" id="KAJ8670793.1"/>
    </source>
</evidence>
<proteinExistence type="predicted"/>
<evidence type="ECO:0000313" key="2">
    <source>
        <dbReference type="Proteomes" id="UP001239111"/>
    </source>
</evidence>
<keyword evidence="2" id="KW-1185">Reference proteome</keyword>
<sequence>MSVGDRVKFQSEWLNIDKFRDWLGPDESNKYAARCRVCDKSFLLGNMGIKSVESHEKGKKHKKKLEDRRNESSNLRAYFQKKQLTINPNVEPSERGEDRIDDQFRQSVNLSTSKRTSLLVKEEVLKAEIQWALTTVELHLSLNVSAKLVEKLKFIFKLSPSTLESGLSENMKLKNDKLGYMILYGLGPYFGQKTLEFAQSSGVHTLSFDESFNDQIKKTQMDIHVRAWNAELKQVVTKYLGSAFLSHSKASDLLREFDNVCQNLDREDLLGIGMDGPNVNFKFYNDFKQDIVRKDGQDCKLVDLGSCPIHTTHNSFKTAFESCASWKINTFLKAKSQFFSGRASRQGHYKDITGQKISEIDYCPTRWVENVHIAKVAEDELDNLRKFAQCVVTSSTIKNQSLVQLKSNHHFVIINDILQDGLLRSKLAFFQTIGSDVEPFLREFQTSAPMVPFLHTQLNTIIRRLMERFVKKETLSSKPLLWEINLDEKENLLNVWDIAIGHSTKSALAKSGIVDKDVLRSFRTDCRSILRFMVKKLLDKSPINTKYPFVKVATFCDPFLISFKENVCKARLSRLLEMLVKRRWFEGLEADKVERDFATMISLEGFRLRAKQYDCSKQRLDDFWVGCVGEFNGSEELMKVLKMIFVLYHGNADVERGFSINKHCLFDNQREKMVVAMRHVYQAVQDAGGMEKVVITNSMMRAVKNSSAKRREDLESQKNISERESAQQKEKKNLKRKISQLENELTQTDKDHASKVQILKDEILSLKKSL</sequence>
<name>A0ACC2NHY3_9HYME</name>
<reference evidence="1" key="1">
    <citation type="submission" date="2023-04" db="EMBL/GenBank/DDBJ databases">
        <title>A chromosome-level genome assembly of the parasitoid wasp Eretmocerus hayati.</title>
        <authorList>
            <person name="Zhong Y."/>
            <person name="Liu S."/>
            <person name="Liu Y."/>
        </authorList>
    </citation>
    <scope>NUCLEOTIDE SEQUENCE</scope>
    <source>
        <strain evidence="1">ZJU_SS_LIU_2023</strain>
    </source>
</reference>
<protein>
    <submittedName>
        <fullName evidence="1">Uncharacterized protein</fullName>
    </submittedName>
</protein>
<organism evidence="1 2">
    <name type="scientific">Eretmocerus hayati</name>
    <dbReference type="NCBI Taxonomy" id="131215"/>
    <lineage>
        <taxon>Eukaryota</taxon>
        <taxon>Metazoa</taxon>
        <taxon>Ecdysozoa</taxon>
        <taxon>Arthropoda</taxon>
        <taxon>Hexapoda</taxon>
        <taxon>Insecta</taxon>
        <taxon>Pterygota</taxon>
        <taxon>Neoptera</taxon>
        <taxon>Endopterygota</taxon>
        <taxon>Hymenoptera</taxon>
        <taxon>Apocrita</taxon>
        <taxon>Proctotrupomorpha</taxon>
        <taxon>Chalcidoidea</taxon>
        <taxon>Aphelinidae</taxon>
        <taxon>Aphelininae</taxon>
        <taxon>Eretmocerus</taxon>
    </lineage>
</organism>
<comment type="caution">
    <text evidence="1">The sequence shown here is derived from an EMBL/GenBank/DDBJ whole genome shotgun (WGS) entry which is preliminary data.</text>
</comment>
<dbReference type="Proteomes" id="UP001239111">
    <property type="component" value="Chromosome 3"/>
</dbReference>